<reference evidence="1 2" key="1">
    <citation type="journal article" date="2010" name="Nat. Biotechnol.">
        <title>Genome sequence of the model mushroom Schizophyllum commune.</title>
        <authorList>
            <person name="Ohm R.A."/>
            <person name="de Jong J.F."/>
            <person name="Lugones L.G."/>
            <person name="Aerts A."/>
            <person name="Kothe E."/>
            <person name="Stajich J.E."/>
            <person name="de Vries R.P."/>
            <person name="Record E."/>
            <person name="Levasseur A."/>
            <person name="Baker S.E."/>
            <person name="Bartholomew K.A."/>
            <person name="Coutinho P.M."/>
            <person name="Erdmann S."/>
            <person name="Fowler T.J."/>
            <person name="Gathman A.C."/>
            <person name="Lombard V."/>
            <person name="Henrissat B."/>
            <person name="Knabe N."/>
            <person name="Kuees U."/>
            <person name="Lilly W.W."/>
            <person name="Lindquist E."/>
            <person name="Lucas S."/>
            <person name="Magnuson J.K."/>
            <person name="Piumi F."/>
            <person name="Raudaskoski M."/>
            <person name="Salamov A."/>
            <person name="Schmutz J."/>
            <person name="Schwarze F.W.M.R."/>
            <person name="vanKuyk P.A."/>
            <person name="Horton J.S."/>
            <person name="Grigoriev I.V."/>
            <person name="Woesten H.A.B."/>
        </authorList>
    </citation>
    <scope>NUCLEOTIDE SEQUENCE [LARGE SCALE GENOMIC DNA]</scope>
    <source>
        <strain evidence="2">H4-8 / FGSC 9210</strain>
    </source>
</reference>
<accession>D8QJI6</accession>
<proteinExistence type="predicted"/>
<dbReference type="VEuPathDB" id="FungiDB:SCHCODRAFT_02602933"/>
<keyword evidence="2" id="KW-1185">Reference proteome</keyword>
<dbReference type="HOGENOM" id="CLU_075133_0_0_1"/>
<dbReference type="AlphaFoldDB" id="D8QJI6"/>
<evidence type="ECO:0008006" key="3">
    <source>
        <dbReference type="Google" id="ProtNLM"/>
    </source>
</evidence>
<sequence>MLIGLHNSANPVVGLSTSAPIKKSKSQALYAHLPRGSLVLVSPAMASNQSENNAGFSSAPKPDRQCERFASTEGDVVVFRSIDHVLFNIHRVNLRVNTTGPFAEDFPSPKGDVADLTEDAKTLELLFRFIYSERHPTLADLPFDELLCLAEAAEKYGVAPAMNLCYVRLTLIYKDKPFEILVYAHKHAYTDLLDMCAPHTLGTPVEKVRTLLPASLFLAWVCYNDPWYRIITRETTEQLFNCSCKSSTGAAQRTLSTLIAQGPPAFLGLTSLSAKLRTASECTNSSRYNCSFWLNIWARELDVKLKALPPLSSFLRPTAAS</sequence>
<dbReference type="GeneID" id="9593342"/>
<dbReference type="InParanoid" id="D8QJI6"/>
<organism evidence="2">
    <name type="scientific">Schizophyllum commune (strain H4-8 / FGSC 9210)</name>
    <name type="common">Split gill fungus</name>
    <dbReference type="NCBI Taxonomy" id="578458"/>
    <lineage>
        <taxon>Eukaryota</taxon>
        <taxon>Fungi</taxon>
        <taxon>Dikarya</taxon>
        <taxon>Basidiomycota</taxon>
        <taxon>Agaricomycotina</taxon>
        <taxon>Agaricomycetes</taxon>
        <taxon>Agaricomycetidae</taxon>
        <taxon>Agaricales</taxon>
        <taxon>Schizophyllaceae</taxon>
        <taxon>Schizophyllum</taxon>
    </lineage>
</organism>
<feature type="non-terminal residue" evidence="1">
    <location>
        <position position="321"/>
    </location>
</feature>
<protein>
    <recommendedName>
        <fullName evidence="3">BTB domain-containing protein</fullName>
    </recommendedName>
</protein>
<name>D8QJI6_SCHCM</name>
<gene>
    <name evidence="1" type="ORF">SCHCODRAFT_114012</name>
</gene>
<dbReference type="RefSeq" id="XP_003026897.1">
    <property type="nucleotide sequence ID" value="XM_003026851.1"/>
</dbReference>
<dbReference type="InterPro" id="IPR011333">
    <property type="entry name" value="SKP1/BTB/POZ_sf"/>
</dbReference>
<dbReference type="OrthoDB" id="3184970at2759"/>
<dbReference type="KEGG" id="scm:SCHCO_02602933"/>
<dbReference type="eggNOG" id="ENOG502SQXV">
    <property type="taxonomic scope" value="Eukaryota"/>
</dbReference>
<dbReference type="Proteomes" id="UP000007431">
    <property type="component" value="Unassembled WGS sequence"/>
</dbReference>
<dbReference type="EMBL" id="GL377314">
    <property type="protein sequence ID" value="EFI91994.1"/>
    <property type="molecule type" value="Genomic_DNA"/>
</dbReference>
<evidence type="ECO:0000313" key="2">
    <source>
        <dbReference type="Proteomes" id="UP000007431"/>
    </source>
</evidence>
<dbReference type="Gene3D" id="3.30.710.10">
    <property type="entry name" value="Potassium Channel Kv1.1, Chain A"/>
    <property type="match status" value="1"/>
</dbReference>
<evidence type="ECO:0000313" key="1">
    <source>
        <dbReference type="EMBL" id="EFI91994.1"/>
    </source>
</evidence>